<accession>A0ZYS8</accession>
<dbReference type="EMBL" id="AM419438">
    <property type="protein sequence ID" value="CAL92487.1"/>
    <property type="molecule type" value="Genomic_DNA"/>
</dbReference>
<reference evidence="2 3" key="1">
    <citation type="journal article" date="2007" name="BMC Genomics">
        <title>Sequence analysis of an Archaeal virus isolated from a hypersaline lake in Inner Mongolia, China.</title>
        <authorList>
            <person name="Pagaling E."/>
            <person name="Haigh R."/>
            <person name="Grant W.D."/>
            <person name="Cowan D.A."/>
            <person name="Jones B.E."/>
            <person name="Ma Y."/>
            <person name="Ventosa A."/>
            <person name="Heaphy S."/>
        </authorList>
    </citation>
    <scope>NUCLEOTIDE SEQUENCE</scope>
</reference>
<evidence type="ECO:0000313" key="3">
    <source>
        <dbReference type="Proteomes" id="UP000002272"/>
    </source>
</evidence>
<evidence type="ECO:0000256" key="1">
    <source>
        <dbReference type="SAM" id="MobiDB-lite"/>
    </source>
</evidence>
<feature type="region of interest" description="Disordered" evidence="1">
    <location>
        <begin position="1"/>
        <end position="26"/>
    </location>
</feature>
<sequence>MTATIYKIPLPEATTPDERDSLGTQLSEQGVLGSDAVVEALSSDAADLTLTGRYASGRYFSELLATELKELADSALSAVPLYGGDSNRAGYYQIESAQVEPVHAGGRDIWEYTLSLTNAGTRKSQFQALETSPSQPAPGHGFGNDTDALVGIPSAARLVRAVDSESSPTQRVQPTPVETVTTEFGDVDLFDATALSIDEPVFIYDVAKDAQPAVDARVYDTRGRDSKCIESDSGRVRAWQSVYARDHEFAGSAILSNGLLRLTVDEPTNADETASLNVEEYDAGADAWSAVDLPQYDTDLDTDWQPADVDLTHIGQARVAAQVEFEAVAGAEEGDVYAVDVELERGRSDLEVWIPESVSDPIPTDLEALLTPIASTSVVDTGAEQGLVAREEVRL</sequence>
<dbReference type="RefSeq" id="YP_919092.1">
    <property type="nucleotide sequence ID" value="NC_008695.1"/>
</dbReference>
<evidence type="ECO:0000313" key="2">
    <source>
        <dbReference type="EMBL" id="CAL92487.1"/>
    </source>
</evidence>
<dbReference type="KEGG" id="vg:4606099"/>
<dbReference type="GeneID" id="4606099"/>
<name>A0ZYS8_9CAUD</name>
<feature type="region of interest" description="Disordered" evidence="1">
    <location>
        <begin position="126"/>
        <end position="146"/>
    </location>
</feature>
<organism evidence="2 3">
    <name type="scientific">Halorubrum virus BJ1</name>
    <dbReference type="NCBI Taxonomy" id="416419"/>
    <lineage>
        <taxon>Viruses</taxon>
        <taxon>Duplodnaviria</taxon>
        <taxon>Heunggongvirae</taxon>
        <taxon>Uroviricota</taxon>
        <taxon>Caudoviricetes</taxon>
        <taxon>Kirjokansivirales</taxon>
        <taxon>Graaviviridae</taxon>
        <taxon>Beejeyvirus</taxon>
        <taxon>Beejeyvirus bagaejinnorense</taxon>
        <taxon>Beejeyvirus BJ1</taxon>
    </lineage>
</organism>
<protein>
    <submittedName>
        <fullName evidence="2">Uncharacterized protein</fullName>
    </submittedName>
</protein>
<dbReference type="OrthoDB" id="30269at10239"/>
<keyword evidence="3" id="KW-1185">Reference proteome</keyword>
<dbReference type="Proteomes" id="UP000002272">
    <property type="component" value="Segment"/>
</dbReference>
<proteinExistence type="predicted"/>